<protein>
    <submittedName>
        <fullName evidence="4">MOXD1 like protein 2</fullName>
    </submittedName>
</protein>
<reference evidence="4 5" key="1">
    <citation type="submission" date="2015-07" db="EMBL/GenBank/DDBJ databases">
        <title>The genome of Melipona quadrifasciata.</title>
        <authorList>
            <person name="Pan H."/>
            <person name="Kapheim K."/>
        </authorList>
    </citation>
    <scope>NUCLEOTIDE SEQUENCE [LARGE SCALE GENOMIC DNA]</scope>
    <source>
        <strain evidence="4">0111107301</strain>
        <tissue evidence="4">Whole body</tissue>
    </source>
</reference>
<dbReference type="PANTHER" id="PTHR10157:SF40">
    <property type="entry name" value="MOXD1 HOMOLOG 2"/>
    <property type="match status" value="1"/>
</dbReference>
<dbReference type="STRING" id="166423.A0A0N0BD46"/>
<dbReference type="GO" id="GO:0004500">
    <property type="term" value="F:dopamine beta-monooxygenase activity"/>
    <property type="evidence" value="ECO:0007669"/>
    <property type="project" value="InterPro"/>
</dbReference>
<organism evidence="4 5">
    <name type="scientific">Melipona quadrifasciata</name>
    <dbReference type="NCBI Taxonomy" id="166423"/>
    <lineage>
        <taxon>Eukaryota</taxon>
        <taxon>Metazoa</taxon>
        <taxon>Ecdysozoa</taxon>
        <taxon>Arthropoda</taxon>
        <taxon>Hexapoda</taxon>
        <taxon>Insecta</taxon>
        <taxon>Pterygota</taxon>
        <taxon>Neoptera</taxon>
        <taxon>Endopterygota</taxon>
        <taxon>Hymenoptera</taxon>
        <taxon>Apocrita</taxon>
        <taxon>Aculeata</taxon>
        <taxon>Apoidea</taxon>
        <taxon>Anthophila</taxon>
        <taxon>Apidae</taxon>
        <taxon>Melipona</taxon>
    </lineage>
</organism>
<keyword evidence="5" id="KW-1185">Reference proteome</keyword>
<evidence type="ECO:0000256" key="1">
    <source>
        <dbReference type="SAM" id="Phobius"/>
    </source>
</evidence>
<dbReference type="GO" id="GO:0042421">
    <property type="term" value="P:norepinephrine biosynthetic process"/>
    <property type="evidence" value="ECO:0007669"/>
    <property type="project" value="TreeGrafter"/>
</dbReference>
<feature type="chain" id="PRO_5005844888" evidence="2">
    <location>
        <begin position="20"/>
        <end position="285"/>
    </location>
</feature>
<dbReference type="OrthoDB" id="19261at2759"/>
<keyword evidence="1" id="KW-0472">Membrane</keyword>
<dbReference type="GO" id="GO:0030667">
    <property type="term" value="C:secretory granule membrane"/>
    <property type="evidence" value="ECO:0007669"/>
    <property type="project" value="TreeGrafter"/>
</dbReference>
<dbReference type="CDD" id="cd09631">
    <property type="entry name" value="DOMON_DOH"/>
    <property type="match status" value="1"/>
</dbReference>
<dbReference type="Pfam" id="PF03351">
    <property type="entry name" value="DOMON"/>
    <property type="match status" value="1"/>
</dbReference>
<evidence type="ECO:0000313" key="4">
    <source>
        <dbReference type="EMBL" id="KOX69931.1"/>
    </source>
</evidence>
<gene>
    <name evidence="4" type="ORF">WN51_04445</name>
</gene>
<evidence type="ECO:0000256" key="2">
    <source>
        <dbReference type="SAM" id="SignalP"/>
    </source>
</evidence>
<dbReference type="InterPro" id="IPR005018">
    <property type="entry name" value="DOMON_domain"/>
</dbReference>
<keyword evidence="1" id="KW-0812">Transmembrane</keyword>
<dbReference type="GO" id="GO:0006589">
    <property type="term" value="P:octopamine biosynthetic process"/>
    <property type="evidence" value="ECO:0007669"/>
    <property type="project" value="TreeGrafter"/>
</dbReference>
<dbReference type="Proteomes" id="UP000053105">
    <property type="component" value="Unassembled WGS sequence"/>
</dbReference>
<dbReference type="GO" id="GO:0042420">
    <property type="term" value="P:dopamine catabolic process"/>
    <property type="evidence" value="ECO:0007669"/>
    <property type="project" value="TreeGrafter"/>
</dbReference>
<dbReference type="EMBL" id="KQ435878">
    <property type="protein sequence ID" value="KOX69931.1"/>
    <property type="molecule type" value="Genomic_DNA"/>
</dbReference>
<dbReference type="GO" id="GO:0005507">
    <property type="term" value="F:copper ion binding"/>
    <property type="evidence" value="ECO:0007669"/>
    <property type="project" value="TreeGrafter"/>
</dbReference>
<accession>A0A0N0BD46</accession>
<dbReference type="PANTHER" id="PTHR10157">
    <property type="entry name" value="DOPAMINE BETA HYDROXYLASE RELATED"/>
    <property type="match status" value="1"/>
</dbReference>
<keyword evidence="1" id="KW-1133">Transmembrane helix</keyword>
<dbReference type="InterPro" id="IPR000945">
    <property type="entry name" value="DBH-like"/>
</dbReference>
<dbReference type="InterPro" id="IPR045266">
    <property type="entry name" value="DOH_DOMON"/>
</dbReference>
<feature type="transmembrane region" description="Helical" evidence="1">
    <location>
        <begin position="225"/>
        <end position="243"/>
    </location>
</feature>
<evidence type="ECO:0000313" key="5">
    <source>
        <dbReference type="Proteomes" id="UP000053105"/>
    </source>
</evidence>
<feature type="domain" description="DOMON" evidence="3">
    <location>
        <begin position="29"/>
        <end position="84"/>
    </location>
</feature>
<dbReference type="AlphaFoldDB" id="A0A0N0BD46"/>
<name>A0A0N0BD46_9HYME</name>
<sequence length="285" mass="32665">MKAVIATCLLLLFVTGVVSVEWKHSAVLDNNFLVLWTPGERDVMFEIQVKTLGYVGLGFTRDDGTVGADMVIGWVDNNGQLHLQNNTEQIICSTLTELIIIIVPAVNEPIVTSPQDKRSNNGQHWATVQWEQCHRSFVNPGIIIGENLEKFQFSGGKDHRVKIIQRRGNSLAYSPDRYTIWGYVSFVSSKCGIRRTVVYDCKRKPTITIFHCELNICVIRYRGVGLNYITLYLVAYTVIFFYYRDIRVDLRLTVCELYGLSLIKREREANEKDNVESTILENEFR</sequence>
<dbReference type="GO" id="GO:0005615">
    <property type="term" value="C:extracellular space"/>
    <property type="evidence" value="ECO:0007669"/>
    <property type="project" value="TreeGrafter"/>
</dbReference>
<proteinExistence type="predicted"/>
<evidence type="ECO:0000259" key="3">
    <source>
        <dbReference type="Pfam" id="PF03351"/>
    </source>
</evidence>
<feature type="signal peptide" evidence="2">
    <location>
        <begin position="1"/>
        <end position="19"/>
    </location>
</feature>
<keyword evidence="2" id="KW-0732">Signal</keyword>